<dbReference type="InterPro" id="IPR013702">
    <property type="entry name" value="FIST_domain_N"/>
</dbReference>
<dbReference type="Proteomes" id="UP000309215">
    <property type="component" value="Unassembled WGS sequence"/>
</dbReference>
<keyword evidence="3" id="KW-1185">Reference proteome</keyword>
<gene>
    <name evidence="2" type="ORF">E8A74_13915</name>
</gene>
<reference evidence="2 3" key="1">
    <citation type="submission" date="2019-04" db="EMBL/GenBank/DDBJ databases">
        <authorList>
            <person name="Li Y."/>
            <person name="Wang J."/>
        </authorList>
    </citation>
    <scope>NUCLEOTIDE SEQUENCE [LARGE SCALE GENOMIC DNA]</scope>
    <source>
        <strain evidence="2 3">DSM 14668</strain>
    </source>
</reference>
<name>A0A4U1JF31_9BACT</name>
<organism evidence="2 3">
    <name type="scientific">Polyangium fumosum</name>
    <dbReference type="NCBI Taxonomy" id="889272"/>
    <lineage>
        <taxon>Bacteria</taxon>
        <taxon>Pseudomonadati</taxon>
        <taxon>Myxococcota</taxon>
        <taxon>Polyangia</taxon>
        <taxon>Polyangiales</taxon>
        <taxon>Polyangiaceae</taxon>
        <taxon>Polyangium</taxon>
    </lineage>
</organism>
<sequence>MAARSFCTSVTSPDGLSRVLREARGAVTSPTGGLVFVTGPLLPHLRTLASRVAAAWRGVPTVLVPSAGVLHERAELEGVPAVSGLLWSGGQTTPFALDGAEDAPRALGESIGHALGARPSSALLFHRAEGFDTSLLEGLAAAAPSACVFGAGTVGAGGMVVTADGEERTARAVGMAIKGLASPIVATSPACRLVSDLAPIDEVHAGLVTRVGGRSALDELSRCAPGADNPGAPSPLVFAALAEPDDVTEDGRPRFMIRPVRGIDPSRRGVMIGADARPGLRMAFAVRDAQTARTELEAMARVVSKNALGAAPRFALYVTCANRGQSLYGVPDAEVRILRQRFGDLPIAGMHAAFELSPREGRPSRLDLYTSVLALFRSPS</sequence>
<evidence type="ECO:0000259" key="1">
    <source>
        <dbReference type="SMART" id="SM01204"/>
    </source>
</evidence>
<dbReference type="SMART" id="SM01204">
    <property type="entry name" value="FIST_C"/>
    <property type="match status" value="1"/>
</dbReference>
<dbReference type="EMBL" id="SSMQ01000012">
    <property type="protein sequence ID" value="TKD08881.1"/>
    <property type="molecule type" value="Genomic_DNA"/>
</dbReference>
<feature type="domain" description="FIST C-domain" evidence="1">
    <location>
        <begin position="216"/>
        <end position="359"/>
    </location>
</feature>
<comment type="caution">
    <text evidence="2">The sequence shown here is derived from an EMBL/GenBank/DDBJ whole genome shotgun (WGS) entry which is preliminary data.</text>
</comment>
<dbReference type="AlphaFoldDB" id="A0A4U1JF31"/>
<dbReference type="InterPro" id="IPR019494">
    <property type="entry name" value="FIST_C"/>
</dbReference>
<dbReference type="Pfam" id="PF08495">
    <property type="entry name" value="FIST"/>
    <property type="match status" value="1"/>
</dbReference>
<protein>
    <recommendedName>
        <fullName evidence="1">FIST C-domain domain-containing protein</fullName>
    </recommendedName>
</protein>
<evidence type="ECO:0000313" key="2">
    <source>
        <dbReference type="EMBL" id="TKD08881.1"/>
    </source>
</evidence>
<proteinExistence type="predicted"/>
<dbReference type="OrthoDB" id="9770435at2"/>
<accession>A0A4U1JF31</accession>
<evidence type="ECO:0000313" key="3">
    <source>
        <dbReference type="Proteomes" id="UP000309215"/>
    </source>
</evidence>
<dbReference type="Pfam" id="PF10442">
    <property type="entry name" value="FIST_C"/>
    <property type="match status" value="1"/>
</dbReference>